<dbReference type="Pfam" id="PF07727">
    <property type="entry name" value="RVT_2"/>
    <property type="match status" value="1"/>
</dbReference>
<reference evidence="2" key="2">
    <citation type="journal article" date="2015" name="Data Brief">
        <title>Shoot transcriptome of the giant reed, Arundo donax.</title>
        <authorList>
            <person name="Barrero R.A."/>
            <person name="Guerrero F.D."/>
            <person name="Moolhuijzen P."/>
            <person name="Goolsby J.A."/>
            <person name="Tidwell J."/>
            <person name="Bellgard S.E."/>
            <person name="Bellgard M.I."/>
        </authorList>
    </citation>
    <scope>NUCLEOTIDE SEQUENCE</scope>
    <source>
        <tissue evidence="2">Shoot tissue taken approximately 20 cm above the soil surface</tissue>
    </source>
</reference>
<evidence type="ECO:0000313" key="2">
    <source>
        <dbReference type="EMBL" id="JAE11090.1"/>
    </source>
</evidence>
<feature type="domain" description="Reverse transcriptase Ty1/copia-type" evidence="1">
    <location>
        <begin position="2"/>
        <end position="88"/>
    </location>
</feature>
<proteinExistence type="predicted"/>
<dbReference type="InterPro" id="IPR013103">
    <property type="entry name" value="RVT_2"/>
</dbReference>
<organism evidence="2">
    <name type="scientific">Arundo donax</name>
    <name type="common">Giant reed</name>
    <name type="synonym">Donax arundinaceus</name>
    <dbReference type="NCBI Taxonomy" id="35708"/>
    <lineage>
        <taxon>Eukaryota</taxon>
        <taxon>Viridiplantae</taxon>
        <taxon>Streptophyta</taxon>
        <taxon>Embryophyta</taxon>
        <taxon>Tracheophyta</taxon>
        <taxon>Spermatophyta</taxon>
        <taxon>Magnoliopsida</taxon>
        <taxon>Liliopsida</taxon>
        <taxon>Poales</taxon>
        <taxon>Poaceae</taxon>
        <taxon>PACMAD clade</taxon>
        <taxon>Arundinoideae</taxon>
        <taxon>Arundineae</taxon>
        <taxon>Arundo</taxon>
    </lineage>
</organism>
<accession>A0A0A9FDM0</accession>
<dbReference type="AlphaFoldDB" id="A0A0A9FDM0"/>
<reference evidence="2" key="1">
    <citation type="submission" date="2014-09" db="EMBL/GenBank/DDBJ databases">
        <authorList>
            <person name="Magalhaes I.L.F."/>
            <person name="Oliveira U."/>
            <person name="Santos F.R."/>
            <person name="Vidigal T.H.D.A."/>
            <person name="Brescovit A.D."/>
            <person name="Santos A.J."/>
        </authorList>
    </citation>
    <scope>NUCLEOTIDE SEQUENCE</scope>
    <source>
        <tissue evidence="2">Shoot tissue taken approximately 20 cm above the soil surface</tissue>
    </source>
</reference>
<evidence type="ECO:0000259" key="1">
    <source>
        <dbReference type="Pfam" id="PF07727"/>
    </source>
</evidence>
<protein>
    <recommendedName>
        <fullName evidence="1">Reverse transcriptase Ty1/copia-type domain-containing protein</fullName>
    </recommendedName>
</protein>
<name>A0A0A9FDM0_ARUDO</name>
<sequence length="105" mass="11414">MGFQQSAHEAAVYRQGKGGNALLVGVYVDDLVIIGTKEDEVEAFKAEMKATFQMSDLGLLSFYLGIEVHQDSSGISLHQTAYAKRIIELGGSPTATQPTLPWRRG</sequence>
<dbReference type="EMBL" id="GBRH01186806">
    <property type="protein sequence ID" value="JAE11090.1"/>
    <property type="molecule type" value="Transcribed_RNA"/>
</dbReference>